<evidence type="ECO:0000313" key="2">
    <source>
        <dbReference type="Proteomes" id="UP000321424"/>
    </source>
</evidence>
<proteinExistence type="predicted"/>
<dbReference type="InterPro" id="IPR028082">
    <property type="entry name" value="Peripla_BP_I"/>
</dbReference>
<gene>
    <name evidence="1" type="ORF">NN4_69190</name>
</gene>
<protein>
    <recommendedName>
        <fullName evidence="3">Leucine-binding protein domain-containing protein</fullName>
    </recommendedName>
</protein>
<organism evidence="1 2">
    <name type="scientific">Nocardia ninae NBRC 108245</name>
    <dbReference type="NCBI Taxonomy" id="1210091"/>
    <lineage>
        <taxon>Bacteria</taxon>
        <taxon>Bacillati</taxon>
        <taxon>Actinomycetota</taxon>
        <taxon>Actinomycetes</taxon>
        <taxon>Mycobacteriales</taxon>
        <taxon>Nocardiaceae</taxon>
        <taxon>Nocardia</taxon>
    </lineage>
</organism>
<dbReference type="Gene3D" id="3.40.50.2300">
    <property type="match status" value="1"/>
</dbReference>
<name>A0A511MP51_9NOCA</name>
<dbReference type="SUPFAM" id="SSF53822">
    <property type="entry name" value="Periplasmic binding protein-like I"/>
    <property type="match status" value="1"/>
</dbReference>
<dbReference type="EMBL" id="BJXA01000069">
    <property type="protein sequence ID" value="GEM42400.1"/>
    <property type="molecule type" value="Genomic_DNA"/>
</dbReference>
<reference evidence="1 2" key="1">
    <citation type="submission" date="2019-07" db="EMBL/GenBank/DDBJ databases">
        <title>Whole genome shotgun sequence of Nocardia ninae NBRC 108245.</title>
        <authorList>
            <person name="Hosoyama A."/>
            <person name="Uohara A."/>
            <person name="Ohji S."/>
            <person name="Ichikawa N."/>
        </authorList>
    </citation>
    <scope>NUCLEOTIDE SEQUENCE [LARGE SCALE GENOMIC DNA]</scope>
    <source>
        <strain evidence="1 2">NBRC 108245</strain>
    </source>
</reference>
<sequence>MARLLVMVRQGLRNGTTVSIGHSRDANSAAAANAFAAAWRERGCHVSAVVDWPEDAASWLRQARRLTAGTPDAWVIAAEVAGFVQLSRRLMHSTDWTARRTFAFGSLADPRCGALAGVGVFEGLRGATRDGKSWEVCGDGVVLGAD</sequence>
<evidence type="ECO:0008006" key="3">
    <source>
        <dbReference type="Google" id="ProtNLM"/>
    </source>
</evidence>
<dbReference type="Proteomes" id="UP000321424">
    <property type="component" value="Unassembled WGS sequence"/>
</dbReference>
<comment type="caution">
    <text evidence="1">The sequence shown here is derived from an EMBL/GenBank/DDBJ whole genome shotgun (WGS) entry which is preliminary data.</text>
</comment>
<dbReference type="AlphaFoldDB" id="A0A511MP51"/>
<accession>A0A511MP51</accession>
<evidence type="ECO:0000313" key="1">
    <source>
        <dbReference type="EMBL" id="GEM42400.1"/>
    </source>
</evidence>
<keyword evidence="2" id="KW-1185">Reference proteome</keyword>